<dbReference type="InterPro" id="IPR010178">
    <property type="entry name" value="Lit"/>
</dbReference>
<feature type="transmembrane region" description="Helical" evidence="1">
    <location>
        <begin position="196"/>
        <end position="218"/>
    </location>
</feature>
<keyword evidence="1" id="KW-1133">Transmembrane helix</keyword>
<evidence type="ECO:0000313" key="3">
    <source>
        <dbReference type="Proteomes" id="UP000192359"/>
    </source>
</evidence>
<gene>
    <name evidence="2" type="ORF">A7979_06745</name>
</gene>
<proteinExistence type="predicted"/>
<reference evidence="2 3" key="1">
    <citation type="submission" date="2016-05" db="EMBL/GenBank/DDBJ databases">
        <title>Draft genome sequence of a porcine commensal Rothia nasimurium.</title>
        <authorList>
            <person name="Gaiser R.A."/>
            <person name="Van Baarlen P."/>
            <person name="Wells J.M."/>
        </authorList>
    </citation>
    <scope>NUCLEOTIDE SEQUENCE [LARGE SCALE GENOMIC DNA]</scope>
    <source>
        <strain evidence="2 3">PT-32</strain>
    </source>
</reference>
<protein>
    <recommendedName>
        <fullName evidence="4">TIGR01906 family membrane protein</fullName>
    </recommendedName>
</protein>
<dbReference type="EMBL" id="LXWF01000043">
    <property type="protein sequence ID" value="ORC15432.1"/>
    <property type="molecule type" value="Genomic_DNA"/>
</dbReference>
<sequence>MRDRPRLLRLRRAIITLTIPVLTIMVAVRAVASPLFLWIEYHRPGFPADTYGFSTEERLRLGSYGLDYILNLAPETYLSHVQTGGRAAFQASEVHHMTDVKHVMLSATVFAVVMLVLALISARSLRLRAPGVLRSSLFAGAWLTLLTCLALALTGLLGWERFFTAFHQLFFPQGNWQFAMSDTLIRLYPPQFWVDAAATAGILILLMAGALLAITWPTHYRKQLALKRQAEREELRAKLSA</sequence>
<keyword evidence="1" id="KW-0812">Transmembrane</keyword>
<name>A0A1Y1RLV7_9MICC</name>
<dbReference type="Proteomes" id="UP000192359">
    <property type="component" value="Unassembled WGS sequence"/>
</dbReference>
<accession>A0A1Y1RLV7</accession>
<evidence type="ECO:0008006" key="4">
    <source>
        <dbReference type="Google" id="ProtNLM"/>
    </source>
</evidence>
<evidence type="ECO:0000313" key="2">
    <source>
        <dbReference type="EMBL" id="ORC15432.1"/>
    </source>
</evidence>
<evidence type="ECO:0000256" key="1">
    <source>
        <dbReference type="SAM" id="Phobius"/>
    </source>
</evidence>
<dbReference type="Pfam" id="PF07314">
    <property type="entry name" value="Lit"/>
    <property type="match status" value="1"/>
</dbReference>
<feature type="transmembrane region" description="Helical" evidence="1">
    <location>
        <begin position="12"/>
        <end position="39"/>
    </location>
</feature>
<keyword evidence="1" id="KW-0472">Membrane</keyword>
<keyword evidence="3" id="KW-1185">Reference proteome</keyword>
<organism evidence="2 3">
    <name type="scientific">Rothia nasimurium</name>
    <dbReference type="NCBI Taxonomy" id="85336"/>
    <lineage>
        <taxon>Bacteria</taxon>
        <taxon>Bacillati</taxon>
        <taxon>Actinomycetota</taxon>
        <taxon>Actinomycetes</taxon>
        <taxon>Micrococcales</taxon>
        <taxon>Micrococcaceae</taxon>
        <taxon>Rothia</taxon>
    </lineage>
</organism>
<feature type="transmembrane region" description="Helical" evidence="1">
    <location>
        <begin position="103"/>
        <end position="125"/>
    </location>
</feature>
<dbReference type="NCBIfam" id="TIGR01906">
    <property type="entry name" value="integ_TIGR01906"/>
    <property type="match status" value="1"/>
</dbReference>
<feature type="transmembrane region" description="Helical" evidence="1">
    <location>
        <begin position="137"/>
        <end position="159"/>
    </location>
</feature>
<dbReference type="AlphaFoldDB" id="A0A1Y1RLV7"/>
<comment type="caution">
    <text evidence="2">The sequence shown here is derived from an EMBL/GenBank/DDBJ whole genome shotgun (WGS) entry which is preliminary data.</text>
</comment>